<feature type="transmembrane region" description="Helical" evidence="1">
    <location>
        <begin position="187"/>
        <end position="204"/>
    </location>
</feature>
<evidence type="ECO:0000313" key="2">
    <source>
        <dbReference type="EMBL" id="MBB5210645.1"/>
    </source>
</evidence>
<dbReference type="OrthoDB" id="116415at2"/>
<keyword evidence="1" id="KW-1133">Transmembrane helix</keyword>
<evidence type="ECO:0000256" key="1">
    <source>
        <dbReference type="SAM" id="Phobius"/>
    </source>
</evidence>
<proteinExistence type="predicted"/>
<evidence type="ECO:0000313" key="3">
    <source>
        <dbReference type="EMBL" id="QHQ38894.1"/>
    </source>
</evidence>
<keyword evidence="1" id="KW-0472">Membrane</keyword>
<keyword evidence="4" id="KW-1185">Reference proteome</keyword>
<dbReference type="AlphaFoldDB" id="A0A6P1T7X5"/>
<feature type="transmembrane region" description="Helical" evidence="1">
    <location>
        <begin position="45"/>
        <end position="66"/>
    </location>
</feature>
<dbReference type="Proteomes" id="UP000563601">
    <property type="component" value="Unassembled WGS sequence"/>
</dbReference>
<evidence type="ECO:0008006" key="6">
    <source>
        <dbReference type="Google" id="ProtNLM"/>
    </source>
</evidence>
<gene>
    <name evidence="3" type="ORF">GTQ55_07785</name>
    <name evidence="2" type="ORF">HNQ53_000833</name>
</gene>
<keyword evidence="1" id="KW-0812">Transmembrane</keyword>
<dbReference type="Proteomes" id="UP000464675">
    <property type="component" value="Chromosome"/>
</dbReference>
<dbReference type="EMBL" id="JACHHR010000001">
    <property type="protein sequence ID" value="MBB5210645.1"/>
    <property type="molecule type" value="Genomic_DNA"/>
</dbReference>
<evidence type="ECO:0000313" key="5">
    <source>
        <dbReference type="Proteomes" id="UP000563601"/>
    </source>
</evidence>
<protein>
    <recommendedName>
        <fullName evidence="6">DUF4239 domain-containing protein</fullName>
    </recommendedName>
</protein>
<reference evidence="3 4" key="1">
    <citation type="submission" date="2020-01" db="EMBL/GenBank/DDBJ databases">
        <title>The possibility of degradation of plastic by Microbulbifer hydrolyticus IRE-31.</title>
        <authorList>
            <person name="Liu L."/>
        </authorList>
    </citation>
    <scope>NUCLEOTIDE SEQUENCE [LARGE SCALE GENOMIC DNA]</scope>
    <source>
        <strain evidence="3 4">IRE-31</strain>
    </source>
</reference>
<feature type="transmembrane region" description="Helical" evidence="1">
    <location>
        <begin position="216"/>
        <end position="232"/>
    </location>
</feature>
<accession>A0A6P1T7X5</accession>
<reference evidence="2 5" key="2">
    <citation type="submission" date="2020-08" db="EMBL/GenBank/DDBJ databases">
        <title>Genomic Encyclopedia of Type Strains, Phase IV (KMG-IV): sequencing the most valuable type-strain genomes for metagenomic binning, comparative biology and taxonomic classification.</title>
        <authorList>
            <person name="Goeker M."/>
        </authorList>
    </citation>
    <scope>NUCLEOTIDE SEQUENCE [LARGE SCALE GENOMIC DNA]</scope>
    <source>
        <strain evidence="2 5">DSM 11525</strain>
    </source>
</reference>
<organism evidence="2 5">
    <name type="scientific">Microbulbifer hydrolyticus</name>
    <dbReference type="NCBI Taxonomy" id="48074"/>
    <lineage>
        <taxon>Bacteria</taxon>
        <taxon>Pseudomonadati</taxon>
        <taxon>Pseudomonadota</taxon>
        <taxon>Gammaproteobacteria</taxon>
        <taxon>Cellvibrionales</taxon>
        <taxon>Microbulbiferaceae</taxon>
        <taxon>Microbulbifer</taxon>
    </lineage>
</organism>
<evidence type="ECO:0000313" key="4">
    <source>
        <dbReference type="Proteomes" id="UP000464675"/>
    </source>
</evidence>
<dbReference type="InterPro" id="IPR025333">
    <property type="entry name" value="DUF4239"/>
</dbReference>
<dbReference type="RefSeq" id="WP_161858221.1">
    <property type="nucleotide sequence ID" value="NZ_CP047491.1"/>
</dbReference>
<sequence length="271" mass="29576">MFSGPFGHPSLSVFAGFSILLVLIALLVGNLVGRRSTRSGHASESSIGSAVAAVLGLLAFMLAFTFNSAAERYAERKALLLDEVNAIGTSYLRADLLPPAERRQVRALLAEYVNVRDFDPKNVPDYNERIARSTAIQQQLWQVTRNLSDAGYEGVRLGKFLDALNEVIDFHTSRDFVGGRYRIPTPIWGALFAVTALAMFAIGFQLGTGRKGSPQVAIALALAYSVVILLIADLDRSYEGMLVVDQTPMQELNTQLQASEREALKTSVHES</sequence>
<dbReference type="EMBL" id="CP047491">
    <property type="protein sequence ID" value="QHQ38894.1"/>
    <property type="molecule type" value="Genomic_DNA"/>
</dbReference>
<feature type="transmembrane region" description="Helical" evidence="1">
    <location>
        <begin position="12"/>
        <end position="33"/>
    </location>
</feature>
<dbReference type="Pfam" id="PF14023">
    <property type="entry name" value="Bestrophin-like"/>
    <property type="match status" value="1"/>
</dbReference>
<name>A0A6P1T7X5_9GAMM</name>